<reference evidence="1 2" key="2">
    <citation type="journal article" date="2010" name="Stand. Genomic Sci.">
        <title>Complete genome sequence of Alicyclobacillus acidocaldarius type strain (104-IA).</title>
        <authorList>
            <person name="Mavromatis K."/>
            <person name="Sikorski J."/>
            <person name="Lapidus A."/>
            <person name="Glavina Del Rio T."/>
            <person name="Copeland A."/>
            <person name="Tice H."/>
            <person name="Cheng J.F."/>
            <person name="Lucas S."/>
            <person name="Chen F."/>
            <person name="Nolan M."/>
            <person name="Bruce D."/>
            <person name="Goodwin L."/>
            <person name="Pitluck S."/>
            <person name="Ivanova N."/>
            <person name="Ovchinnikova G."/>
            <person name="Pati A."/>
            <person name="Chen A."/>
            <person name="Palaniappan K."/>
            <person name="Land M."/>
            <person name="Hauser L."/>
            <person name="Chang Y.J."/>
            <person name="Jeffries C.D."/>
            <person name="Chain P."/>
            <person name="Meincke L."/>
            <person name="Sims D."/>
            <person name="Chertkov O."/>
            <person name="Han C."/>
            <person name="Brettin T."/>
            <person name="Detter J.C."/>
            <person name="Wahrenburg C."/>
            <person name="Rohde M."/>
            <person name="Pukall R."/>
            <person name="Goker M."/>
            <person name="Bristow J."/>
            <person name="Eisen J.A."/>
            <person name="Markowitz V."/>
            <person name="Hugenholtz P."/>
            <person name="Klenk H.P."/>
            <person name="Kyrpides N.C."/>
        </authorList>
    </citation>
    <scope>NUCLEOTIDE SEQUENCE [LARGE SCALE GENOMIC DNA]</scope>
    <source>
        <strain evidence="2">ATCC 27009 / DSM 446 / BCRC 14685 / JCM 5260 / KCTC 1825 / NBRC 15652 / NCIMB 11725 / NRRL B-14509 / 104-IA</strain>
    </source>
</reference>
<organism evidence="1 2">
    <name type="scientific">Alicyclobacillus acidocaldarius subsp. acidocaldarius (strain ATCC 27009 / DSM 446 / BCRC 14685 / JCM 5260 / KCTC 1825 / NBRC 15652 / NCIMB 11725 / NRRL B-14509 / 104-IA)</name>
    <name type="common">Bacillus acidocaldarius</name>
    <dbReference type="NCBI Taxonomy" id="521098"/>
    <lineage>
        <taxon>Bacteria</taxon>
        <taxon>Bacillati</taxon>
        <taxon>Bacillota</taxon>
        <taxon>Bacilli</taxon>
        <taxon>Bacillales</taxon>
        <taxon>Alicyclobacillaceae</taxon>
        <taxon>Alicyclobacillus</taxon>
    </lineage>
</organism>
<evidence type="ECO:0000313" key="1">
    <source>
        <dbReference type="EMBL" id="ACV59410.1"/>
    </source>
</evidence>
<dbReference type="STRING" id="521098.Aaci_2403"/>
<evidence type="ECO:0000313" key="2">
    <source>
        <dbReference type="Proteomes" id="UP000001917"/>
    </source>
</evidence>
<dbReference type="KEGG" id="aac:Aaci_2403"/>
<dbReference type="HOGENOM" id="CLU_623538_0_0_9"/>
<name>C8WSC5_ALIAD</name>
<protein>
    <submittedName>
        <fullName evidence="1">Uncharacterized protein</fullName>
    </submittedName>
</protein>
<dbReference type="EMBL" id="CP001727">
    <property type="protein sequence ID" value="ACV59410.1"/>
    <property type="molecule type" value="Genomic_DNA"/>
</dbReference>
<dbReference type="Proteomes" id="UP000001917">
    <property type="component" value="Chromosome"/>
</dbReference>
<reference evidence="2" key="1">
    <citation type="submission" date="2009-09" db="EMBL/GenBank/DDBJ databases">
        <title>The complete chromosome of Alicyclobacillus acidocaldarius subsp. acidocaldarius DSM 446.</title>
        <authorList>
            <consortium name="US DOE Joint Genome Institute (JGI-PGF)"/>
            <person name="Lucas S."/>
            <person name="Copeland A."/>
            <person name="Lapidus A."/>
            <person name="Glavina del Rio T."/>
            <person name="Dalin E."/>
            <person name="Tice H."/>
            <person name="Bruce D."/>
            <person name="Goodwin L."/>
            <person name="Pitluck S."/>
            <person name="Kyrpides N."/>
            <person name="Mavromatis K."/>
            <person name="Ivanova N."/>
            <person name="Ovchinnikova G."/>
            <person name="Chertkov O."/>
            <person name="Sims D."/>
            <person name="Brettin T."/>
            <person name="Detter J.C."/>
            <person name="Han C."/>
            <person name="Larimer F."/>
            <person name="Land M."/>
            <person name="Hauser L."/>
            <person name="Markowitz V."/>
            <person name="Cheng J.-F."/>
            <person name="Hugenholtz P."/>
            <person name="Woyke T."/>
            <person name="Wu D."/>
            <person name="Pukall R."/>
            <person name="Klenk H.-P."/>
            <person name="Eisen J.A."/>
        </authorList>
    </citation>
    <scope>NUCLEOTIDE SEQUENCE [LARGE SCALE GENOMIC DNA]</scope>
    <source>
        <strain evidence="2">ATCC 27009 / DSM 446 / BCRC 14685 / JCM 5260 / KCTC 1825 / NBRC 15652 / NCIMB 11725 / NRRL B-14509 / 104-IA</strain>
    </source>
</reference>
<sequence length="439" mass="45132">MRATWRVQPVTAVVSLACLCTWIDAPKLEAQVIHRLPSVETARASFVLPERTIYRVASPPSGGDGFLAVAALRIGTASIPMDLWVTGSSDSGEVYVPLNILQNALNSIGLRSSWNASQFTWAIQTPTSRADTWEFPAGTGIGAVEVDGSLVTRLNVVPGVDLTSGWNGVDTVFLPLSQVAQLLADVGVQNTWDGATRVWTWVPPLQTSDALGPSQGVEEVRSDILASGANIVLRNLQVDGDVIVAPSPNGSVSLDHVSIDGKLVILASPGAPIQLTDIASPRIDVDSQGAVSLHLNGGAVGVLDVLPGMGGVQVASSKSSVLEVDDFATSPVVLAGSAYEAAEIRADDGVLNAETSLPLVRVWASGATLTVGQGETVGLLQVSPAVDGFSVDNFGTIQFLVNSSPNPVSSQGTGAVEAAMGAMTTPQAGEAAVSGVTGA</sequence>
<accession>C8WSC5</accession>
<dbReference type="PROSITE" id="PS51257">
    <property type="entry name" value="PROKAR_LIPOPROTEIN"/>
    <property type="match status" value="1"/>
</dbReference>
<dbReference type="AlphaFoldDB" id="C8WSC5"/>
<gene>
    <name evidence="1" type="ordered locus">Aaci_2403</name>
</gene>
<keyword evidence="2" id="KW-1185">Reference proteome</keyword>
<proteinExistence type="predicted"/>